<organism evidence="2 3">
    <name type="scientific">Arthrobacter psychrochitiniphilus</name>
    <dbReference type="NCBI Taxonomy" id="291045"/>
    <lineage>
        <taxon>Bacteria</taxon>
        <taxon>Bacillati</taxon>
        <taxon>Actinomycetota</taxon>
        <taxon>Actinomycetes</taxon>
        <taxon>Micrococcales</taxon>
        <taxon>Micrococcaceae</taxon>
        <taxon>Arthrobacter</taxon>
    </lineage>
</organism>
<keyword evidence="3" id="KW-1185">Reference proteome</keyword>
<reference evidence="2 3" key="1">
    <citation type="submission" date="2018-05" db="EMBL/GenBank/DDBJ databases">
        <title>Genetic diversity of glacier-inhabiting Cryobacterium bacteria in China and description of Cryobacterium mengkeensis sp. nov. and Arthrobacter glacialis sp. nov.</title>
        <authorList>
            <person name="Liu Q."/>
            <person name="Xin Y.-H."/>
        </authorList>
    </citation>
    <scope>NUCLEOTIDE SEQUENCE [LARGE SCALE GENOMIC DNA]</scope>
    <source>
        <strain evidence="2 3">GP3</strain>
    </source>
</reference>
<dbReference type="InterPro" id="IPR029464">
    <property type="entry name" value="HSDR_N"/>
</dbReference>
<gene>
    <name evidence="2" type="ORF">CVS29_07735</name>
</gene>
<protein>
    <recommendedName>
        <fullName evidence="1">Type I restriction enzyme R protein N-terminal domain-containing protein</fullName>
    </recommendedName>
</protein>
<evidence type="ECO:0000313" key="3">
    <source>
        <dbReference type="Proteomes" id="UP000246303"/>
    </source>
</evidence>
<comment type="caution">
    <text evidence="2">The sequence shown here is derived from an EMBL/GenBank/DDBJ whole genome shotgun (WGS) entry which is preliminary data.</text>
</comment>
<feature type="domain" description="Type I restriction enzyme R protein N-terminal" evidence="1">
    <location>
        <begin position="191"/>
        <end position="277"/>
    </location>
</feature>
<dbReference type="AlphaFoldDB" id="A0A2V3DRY0"/>
<dbReference type="Proteomes" id="UP000246303">
    <property type="component" value="Unassembled WGS sequence"/>
</dbReference>
<evidence type="ECO:0000313" key="2">
    <source>
        <dbReference type="EMBL" id="PXA65900.1"/>
    </source>
</evidence>
<evidence type="ECO:0000259" key="1">
    <source>
        <dbReference type="Pfam" id="PF13588"/>
    </source>
</evidence>
<dbReference type="EMBL" id="QHLZ01000004">
    <property type="protein sequence ID" value="PXA65900.1"/>
    <property type="molecule type" value="Genomic_DNA"/>
</dbReference>
<name>A0A2V3DRY0_9MICC</name>
<accession>A0A2V3DRY0</accession>
<dbReference type="OrthoDB" id="570928at2"/>
<sequence>MHRRKEYGRMEKISLDAKGQNRLNILIRWAAELTRAGRQVPDYADLELIAHTNVVAVDGAGAHVVQAWEPTISWMLKQAAFGVGDPYLHLPEELLIPAGSEPEVAAVVQVEVTVEAVQIEEVQVEVSLAPSLESVSVPVPAEAQAAEPKAVPVSRTPKWELAAIEQVHEAIKRYVKPLEALKARDANEGDTRMVVTDMLCEGLDYDKFKDLTTEYMVKQDFADYGVRIDKQMVAFIEVKRISQKLNERHLRQVLMYAVNEGVEWMVLTNGAVWQTYHLTGGLPVVVDLVFEVDLLGPAPLAEKTELMFLLHKEALKRRRIDQMWRHRAATEPGALLELILSEAMLDELRKEVRRRTGIATTAEALSEVIRTEIVDPKLLAKLFKA</sequence>
<proteinExistence type="predicted"/>
<dbReference type="Pfam" id="PF13588">
    <property type="entry name" value="HSDR_N_2"/>
    <property type="match status" value="1"/>
</dbReference>